<dbReference type="SMART" id="SM00355">
    <property type="entry name" value="ZnF_C2H2"/>
    <property type="match status" value="2"/>
</dbReference>
<evidence type="ECO:0000313" key="7">
    <source>
        <dbReference type="EMBL" id="PWN90954.1"/>
    </source>
</evidence>
<keyword evidence="3" id="KW-0862">Zinc</keyword>
<feature type="compositionally biased region" description="Polar residues" evidence="5">
    <location>
        <begin position="206"/>
        <end position="215"/>
    </location>
</feature>
<dbReference type="PROSITE" id="PS50157">
    <property type="entry name" value="ZINC_FINGER_C2H2_2"/>
    <property type="match status" value="2"/>
</dbReference>
<dbReference type="RefSeq" id="XP_025378152.1">
    <property type="nucleotide sequence ID" value="XM_025517964.1"/>
</dbReference>
<evidence type="ECO:0000313" key="8">
    <source>
        <dbReference type="Proteomes" id="UP000245768"/>
    </source>
</evidence>
<dbReference type="GO" id="GO:0000981">
    <property type="term" value="F:DNA-binding transcription factor activity, RNA polymerase II-specific"/>
    <property type="evidence" value="ECO:0007669"/>
    <property type="project" value="TreeGrafter"/>
</dbReference>
<name>A0A316YQ62_9BASI</name>
<protein>
    <recommendedName>
        <fullName evidence="6">C2H2-type domain-containing protein</fullName>
    </recommendedName>
</protein>
<reference evidence="7 8" key="1">
    <citation type="journal article" date="2018" name="Mol. Biol. Evol.">
        <title>Broad Genomic Sampling Reveals a Smut Pathogenic Ancestry of the Fungal Clade Ustilaginomycotina.</title>
        <authorList>
            <person name="Kijpornyongpan T."/>
            <person name="Mondo S.J."/>
            <person name="Barry K."/>
            <person name="Sandor L."/>
            <person name="Lee J."/>
            <person name="Lipzen A."/>
            <person name="Pangilinan J."/>
            <person name="LaButti K."/>
            <person name="Hainaut M."/>
            <person name="Henrissat B."/>
            <person name="Grigoriev I.V."/>
            <person name="Spatafora J.W."/>
            <person name="Aime M.C."/>
        </authorList>
    </citation>
    <scope>NUCLEOTIDE SEQUENCE [LARGE SCALE GENOMIC DNA]</scope>
    <source>
        <strain evidence="7 8">MCA 4198</strain>
    </source>
</reference>
<organism evidence="7 8">
    <name type="scientific">Acaromyces ingoldii</name>
    <dbReference type="NCBI Taxonomy" id="215250"/>
    <lineage>
        <taxon>Eukaryota</taxon>
        <taxon>Fungi</taxon>
        <taxon>Dikarya</taxon>
        <taxon>Basidiomycota</taxon>
        <taxon>Ustilaginomycotina</taxon>
        <taxon>Exobasidiomycetes</taxon>
        <taxon>Exobasidiales</taxon>
        <taxon>Cryptobasidiaceae</taxon>
        <taxon>Acaromyces</taxon>
    </lineage>
</organism>
<dbReference type="GeneID" id="37039880"/>
<dbReference type="GO" id="GO:0008270">
    <property type="term" value="F:zinc ion binding"/>
    <property type="evidence" value="ECO:0007669"/>
    <property type="project" value="UniProtKB-KW"/>
</dbReference>
<dbReference type="SUPFAM" id="SSF57667">
    <property type="entry name" value="beta-beta-alpha zinc fingers"/>
    <property type="match status" value="1"/>
</dbReference>
<dbReference type="Proteomes" id="UP000245768">
    <property type="component" value="Unassembled WGS sequence"/>
</dbReference>
<evidence type="ECO:0000256" key="3">
    <source>
        <dbReference type="ARBA" id="ARBA00022833"/>
    </source>
</evidence>
<feature type="region of interest" description="Disordered" evidence="5">
    <location>
        <begin position="266"/>
        <end position="291"/>
    </location>
</feature>
<feature type="domain" description="C2H2-type" evidence="6">
    <location>
        <begin position="370"/>
        <end position="400"/>
    </location>
</feature>
<feature type="domain" description="C2H2-type" evidence="6">
    <location>
        <begin position="338"/>
        <end position="365"/>
    </location>
</feature>
<dbReference type="Gene3D" id="3.30.160.60">
    <property type="entry name" value="Classic Zinc Finger"/>
    <property type="match status" value="2"/>
</dbReference>
<dbReference type="AlphaFoldDB" id="A0A316YQ62"/>
<dbReference type="InterPro" id="IPR036236">
    <property type="entry name" value="Znf_C2H2_sf"/>
</dbReference>
<evidence type="ECO:0000259" key="6">
    <source>
        <dbReference type="PROSITE" id="PS50157"/>
    </source>
</evidence>
<dbReference type="GO" id="GO:0000978">
    <property type="term" value="F:RNA polymerase II cis-regulatory region sequence-specific DNA binding"/>
    <property type="evidence" value="ECO:0007669"/>
    <property type="project" value="TreeGrafter"/>
</dbReference>
<proteinExistence type="predicted"/>
<dbReference type="InterPro" id="IPR013087">
    <property type="entry name" value="Znf_C2H2_type"/>
</dbReference>
<keyword evidence="2 4" id="KW-0863">Zinc-finger</keyword>
<evidence type="ECO:0000256" key="1">
    <source>
        <dbReference type="ARBA" id="ARBA00022723"/>
    </source>
</evidence>
<feature type="region of interest" description="Disordered" evidence="5">
    <location>
        <begin position="194"/>
        <end position="215"/>
    </location>
</feature>
<evidence type="ECO:0000256" key="5">
    <source>
        <dbReference type="SAM" id="MobiDB-lite"/>
    </source>
</evidence>
<keyword evidence="1" id="KW-0479">Metal-binding</keyword>
<dbReference type="PROSITE" id="PS00028">
    <property type="entry name" value="ZINC_FINGER_C2H2_1"/>
    <property type="match status" value="2"/>
</dbReference>
<dbReference type="PANTHER" id="PTHR23235:SF120">
    <property type="entry name" value="KRUPPEL-LIKE FACTOR 15"/>
    <property type="match status" value="1"/>
</dbReference>
<dbReference type="OrthoDB" id="8117402at2759"/>
<gene>
    <name evidence="7" type="ORF">FA10DRAFT_128144</name>
</gene>
<dbReference type="STRING" id="215250.A0A316YQ62"/>
<feature type="region of interest" description="Disordered" evidence="5">
    <location>
        <begin position="138"/>
        <end position="157"/>
    </location>
</feature>
<dbReference type="Pfam" id="PF00096">
    <property type="entry name" value="zf-C2H2"/>
    <property type="match status" value="1"/>
</dbReference>
<accession>A0A316YQ62</accession>
<evidence type="ECO:0000256" key="4">
    <source>
        <dbReference type="PROSITE-ProRule" id="PRU00042"/>
    </source>
</evidence>
<feature type="compositionally biased region" description="Low complexity" evidence="5">
    <location>
        <begin position="141"/>
        <end position="157"/>
    </location>
</feature>
<evidence type="ECO:0000256" key="2">
    <source>
        <dbReference type="ARBA" id="ARBA00022771"/>
    </source>
</evidence>
<dbReference type="PANTHER" id="PTHR23235">
    <property type="entry name" value="KRUEPPEL-LIKE TRANSCRIPTION FACTOR"/>
    <property type="match status" value="1"/>
</dbReference>
<keyword evidence="8" id="KW-1185">Reference proteome</keyword>
<sequence>MSATDGNFFGLYASLASRLDLDLVKKELASAPSAMFSTHPYAASDEAFDQMKASSSNNNYGVADKASAIPFDSPLDQSMGSPASSRDFGSPTFQDLDFDFSGVADAPLFPCNGTQEESHNNGWLSGIPLFGDELVAQPRLSQSQSQQAQTSFPTASQQQRELAKYDFSFDSALRQEQQHQAKVDDTFATLNARAPSEPRSDMRSASPDTQPAFDQSYTVEANKLVREFARSKNISELDMLIRALKVAGINVSDDAVLEAMASASVSTSPVSSPSASQASSQSSTSSPPVSPVVLPTAVAAVRRAESTSLFTDSKTRSSIQASAKRQTVGESGLQGKRFVCDSCGKTFDRHFNLRTHAMTHIKPEDRERPFVCPWGSCAKPFSRKYDAERHYRSIHVKKGELATRAEIEEALSGRHDHQHDSVNVTVEKANG</sequence>
<dbReference type="EMBL" id="KZ819636">
    <property type="protein sequence ID" value="PWN90954.1"/>
    <property type="molecule type" value="Genomic_DNA"/>
</dbReference>
<dbReference type="InParanoid" id="A0A316YQ62"/>